<dbReference type="OrthoDB" id="1932881at2759"/>
<keyword evidence="2" id="KW-0732">Signal</keyword>
<evidence type="ECO:0000256" key="1">
    <source>
        <dbReference type="SAM" id="MobiDB-lite"/>
    </source>
</evidence>
<keyword evidence="4" id="KW-1185">Reference proteome</keyword>
<dbReference type="AlphaFoldDB" id="A0A443PBI3"/>
<feature type="chain" id="PRO_5019367084" evidence="2">
    <location>
        <begin position="27"/>
        <end position="1226"/>
    </location>
</feature>
<comment type="caution">
    <text evidence="3">The sequence shown here is derived from an EMBL/GenBank/DDBJ whole genome shotgun (WGS) entry which is preliminary data.</text>
</comment>
<name>A0A443PBI3_9MAGN</name>
<evidence type="ECO:0000256" key="2">
    <source>
        <dbReference type="SAM" id="SignalP"/>
    </source>
</evidence>
<gene>
    <name evidence="3" type="ORF">CKAN_01709300</name>
</gene>
<dbReference type="Pfam" id="PF13668">
    <property type="entry name" value="Ferritin_2"/>
    <property type="match status" value="4"/>
</dbReference>
<dbReference type="PANTHER" id="PTHR31694">
    <property type="entry name" value="DESICCATION-LIKE PROTEIN"/>
    <property type="match status" value="1"/>
</dbReference>
<reference evidence="3 4" key="1">
    <citation type="journal article" date="2019" name="Nat. Plants">
        <title>Stout camphor tree genome fills gaps in understanding of flowering plant genome evolution.</title>
        <authorList>
            <person name="Chaw S.M."/>
            <person name="Liu Y.C."/>
            <person name="Wu Y.W."/>
            <person name="Wang H.Y."/>
            <person name="Lin C.I."/>
            <person name="Wu C.S."/>
            <person name="Ke H.M."/>
            <person name="Chang L.Y."/>
            <person name="Hsu C.Y."/>
            <person name="Yang H.T."/>
            <person name="Sudianto E."/>
            <person name="Hsu M.H."/>
            <person name="Wu K.P."/>
            <person name="Wang L.N."/>
            <person name="Leebens-Mack J.H."/>
            <person name="Tsai I.J."/>
        </authorList>
    </citation>
    <scope>NUCLEOTIDE SEQUENCE [LARGE SCALE GENOMIC DNA]</scope>
    <source>
        <strain evidence="4">cv. Chaw 1501</strain>
        <tissue evidence="3">Young leaves</tissue>
    </source>
</reference>
<dbReference type="EMBL" id="QPKB01000007">
    <property type="protein sequence ID" value="RWR88111.1"/>
    <property type="molecule type" value="Genomic_DNA"/>
</dbReference>
<dbReference type="Proteomes" id="UP000283530">
    <property type="component" value="Unassembled WGS sequence"/>
</dbReference>
<evidence type="ECO:0000313" key="3">
    <source>
        <dbReference type="EMBL" id="RWR88111.1"/>
    </source>
</evidence>
<proteinExistence type="predicted"/>
<sequence>MATSTFFTITLSISLLLISFNIPTSSSLSDLSEIELESSLPWMEPRHGKSISEHDMNLLEFPLNLEFLQAEFFLWGSLGQGLDHVASDLTMGGPAPVGARKANLDSLTSDIITQFAYQEVGHIRALKKHVEGFPRPLLDLSPSCFSNLMDKAFGHSLSPSFNPYANSINFLLASYLLPYVALTGYEGLNPHLQSAISRRLCAGLLGVQSAQDAVIRALLYQHASTKVEPYGVTVAEFTSRISALRNELGGTGNKDEGLIAPSSASSVEGHHHLGNLLAENSNAICYKRAPREILRILYGKGTAAVPGGFFPNGASGHVAKSYLHNSQARDRMSVSEYDMDLLEFPLNLEFLQAEFFLWGSLGKGLDHVASDLTMGGPAPVGARKASLDAFTADIITQFAYQEVSHIRALKEHVEGFPRPLMDLSPSCFSNLMDKAFGHSLSPSFNPYANSINFLLASYLLPYVALTGYEGLNPHLHSPVSRRLCGGLLGVQSAQDAVIRALLYEHASTKVEPYGVTVAEFTSRISALRNELGRTGNKDEGIIAPSSATNEEGKHHLGNLLAENSHSICYQRAPREILRILYGKGTAGVAGGFFPNGANGRIARSYLHNSESSFPLIAPRNGKSISEYDMNLLEFPLNLEFLQAEFFLWGSLGQGLDQVASDLAMGGPAPVGATKANLDALTADIITQFAYQEVGHIRALKKQVEGFPRPLMDLSPSCFSNLMDEAFGHSLSPSFNPYANSINFLLASYLLPYVALTGYEGLNPHLQSPISRRLCAGLLGVQSAQDAVIRALLYQHASTKVEPYGVTVAEFTSRISALRNELGRTGNKDEGLIAPSSASSVEGHHHHGNLLAENSNAICYKRAPREILRILYGKGTAAVPGGFFPNGANEQAKEEQEQEAMGASTFFATTLCVSLLLISSRIPTSSAVDLSLIELESSFPFIQPRHGKSISEYDMNLLEFPLNLEFLQAEFFLWGALGQGLDHVASNLTMGGPAPVGARKANLDALTSDIITQFAYQGVGHIRALKEHVEGFPRPLLDLSPSCFSNLMDKAFGHSLSPSFNPYANSVNFLLASYLLPYVALTGYEGLNPHLQSPLSRRLCAGLLGVQSAQDAVIRALLYQHASSKVEPYGVTVAEFTSRISALRNELGGTGNKDEGLIAPSSASSVEGHHHHGNLLAENSNAICYKRAPREILRILYGKGTAAVPGGFFPNGANGQIAKSYLHNSRF</sequence>
<feature type="region of interest" description="Disordered" evidence="1">
    <location>
        <begin position="825"/>
        <end position="844"/>
    </location>
</feature>
<protein>
    <submittedName>
        <fullName evidence="3">Desiccation-related protein PCC13-62</fullName>
    </submittedName>
</protein>
<dbReference type="PANTHER" id="PTHR31694:SF12">
    <property type="entry name" value="DESICCATION-LIKE PROTEIN"/>
    <property type="match status" value="1"/>
</dbReference>
<accession>A0A443PBI3</accession>
<dbReference type="InterPro" id="IPR052965">
    <property type="entry name" value="Pigment-catalase-like"/>
</dbReference>
<feature type="signal peptide" evidence="2">
    <location>
        <begin position="1"/>
        <end position="26"/>
    </location>
</feature>
<organism evidence="3 4">
    <name type="scientific">Cinnamomum micranthum f. kanehirae</name>
    <dbReference type="NCBI Taxonomy" id="337451"/>
    <lineage>
        <taxon>Eukaryota</taxon>
        <taxon>Viridiplantae</taxon>
        <taxon>Streptophyta</taxon>
        <taxon>Embryophyta</taxon>
        <taxon>Tracheophyta</taxon>
        <taxon>Spermatophyta</taxon>
        <taxon>Magnoliopsida</taxon>
        <taxon>Magnoliidae</taxon>
        <taxon>Laurales</taxon>
        <taxon>Lauraceae</taxon>
        <taxon>Cinnamomum</taxon>
    </lineage>
</organism>
<evidence type="ECO:0000313" key="4">
    <source>
        <dbReference type="Proteomes" id="UP000283530"/>
    </source>
</evidence>